<comment type="function">
    <text evidence="8">Component of the SWR1 complex which mediates the ATP-dependent exchange of histone H2A for the H2A variant HZT1 leading to transcriptional regulation of selected genes by chromatin remodeling. Component of the NuA4 histone acetyltransferase complex which is involved in transcriptional activation of selected genes principally by acetylation of nucleosomal histone H4 and H2A. The NuA4 complex is also involved in DNA repair.</text>
</comment>
<sequence length="515" mass="57414">MSGASAADVRSILSLPPAGSPSTQSQQPLKKSASTGKPNGISRELFALIGPSMASLPESSKPRLKQKPNLSGTQKVRWERRSFKNPARKDSLELNHWVKATDDPNEEYFWAKYNAQSNIYTYSQDEYTRLLEDSEWSKEETDYLFDVVREYDLRWFIIHDRYNFPGGPERSMEDLKDRYFSVCRKLVRSRPWPGDETSRTNLLSSFQFDKERETTRKKYLASLASRTPAQIAEEEALFIEIKRLEQTERRFKRDRDELLRTLAGIESGLDGLPIDDEGPMGSGDTKQKKRRHGSEWESASAGPSNIISLGTPVPKKGQQSAKASVPSPEEDILHCIHRNSAPAPSNLPVTKNAHTPVYLRSFKIPVPKPAGLAPKITAALAELGINHTRLVMPTKDNCEKLESLLDAAAALVDLKRAVDRVDQEIRTARMRLESKSSSASVAGDAAETPMDVDQDETGTERDADGEKEEDSVRAQSVVSVRSGRARKASSRRSMSISSVDTAAPVATRATKRLKK</sequence>
<dbReference type="OMA" id="GNTTMYQ"/>
<feature type="region of interest" description="Disordered" evidence="9">
    <location>
        <begin position="269"/>
        <end position="323"/>
    </location>
</feature>
<dbReference type="PANTHER" id="PTHR12855:SF10">
    <property type="entry name" value="DNA METHYLTRANSFERASE 1-ASSOCIATED PROTEIN 1"/>
    <property type="match status" value="1"/>
</dbReference>
<dbReference type="PROSITE" id="PS50090">
    <property type="entry name" value="MYB_LIKE"/>
    <property type="match status" value="1"/>
</dbReference>
<feature type="compositionally biased region" description="Polar residues" evidence="9">
    <location>
        <begin position="20"/>
        <end position="37"/>
    </location>
</feature>
<dbReference type="GO" id="GO:0000122">
    <property type="term" value="P:negative regulation of transcription by RNA polymerase II"/>
    <property type="evidence" value="ECO:0007669"/>
    <property type="project" value="TreeGrafter"/>
</dbReference>
<keyword evidence="7" id="KW-0539">Nucleus</keyword>
<dbReference type="RefSeq" id="XP_007862127.1">
    <property type="nucleotide sequence ID" value="XM_007863936.1"/>
</dbReference>
<dbReference type="InterPro" id="IPR032563">
    <property type="entry name" value="DAMP1_SANT-like"/>
</dbReference>
<evidence type="ECO:0000256" key="4">
    <source>
        <dbReference type="ARBA" id="ARBA00022853"/>
    </source>
</evidence>
<evidence type="ECO:0000256" key="3">
    <source>
        <dbReference type="ARBA" id="ARBA00019132"/>
    </source>
</evidence>
<dbReference type="GO" id="GO:0006281">
    <property type="term" value="P:DNA repair"/>
    <property type="evidence" value="ECO:0007669"/>
    <property type="project" value="InterPro"/>
</dbReference>
<dbReference type="GO" id="GO:0003714">
    <property type="term" value="F:transcription corepressor activity"/>
    <property type="evidence" value="ECO:0007669"/>
    <property type="project" value="TreeGrafter"/>
</dbReference>
<dbReference type="HOGENOM" id="CLU_018539_4_1_1"/>
<dbReference type="Gene3D" id="1.10.10.60">
    <property type="entry name" value="Homeodomain-like"/>
    <property type="match status" value="1"/>
</dbReference>
<feature type="region of interest" description="Disordered" evidence="9">
    <location>
        <begin position="431"/>
        <end position="515"/>
    </location>
</feature>
<dbReference type="STRING" id="670483.S7QGY3"/>
<comment type="similarity">
    <text evidence="2">Belongs to the SWC4 family.</text>
</comment>
<dbReference type="InterPro" id="IPR001005">
    <property type="entry name" value="SANT/Myb"/>
</dbReference>
<dbReference type="InterPro" id="IPR027109">
    <property type="entry name" value="Swc4/Dmap1"/>
</dbReference>
<dbReference type="InterPro" id="IPR009057">
    <property type="entry name" value="Homeodomain-like_sf"/>
</dbReference>
<evidence type="ECO:0000256" key="6">
    <source>
        <dbReference type="ARBA" id="ARBA00023163"/>
    </source>
</evidence>
<dbReference type="Pfam" id="PF16282">
    <property type="entry name" value="SANT_DAMP1_like"/>
    <property type="match status" value="1"/>
</dbReference>
<dbReference type="AlphaFoldDB" id="S7QGY3"/>
<evidence type="ECO:0000256" key="5">
    <source>
        <dbReference type="ARBA" id="ARBA00023015"/>
    </source>
</evidence>
<dbReference type="eggNOG" id="KOG2656">
    <property type="taxonomic scope" value="Eukaryota"/>
</dbReference>
<feature type="domain" description="Myb-like" evidence="10">
    <location>
        <begin position="134"/>
        <end position="183"/>
    </location>
</feature>
<keyword evidence="12" id="KW-1185">Reference proteome</keyword>
<evidence type="ECO:0000256" key="8">
    <source>
        <dbReference type="ARBA" id="ARBA00025264"/>
    </source>
</evidence>
<comment type="subcellular location">
    <subcellularLocation>
        <location evidence="1">Nucleus</location>
    </subcellularLocation>
</comment>
<dbReference type="SMART" id="SM00717">
    <property type="entry name" value="SANT"/>
    <property type="match status" value="1"/>
</dbReference>
<dbReference type="FunFam" id="1.10.10.60:FF:000087">
    <property type="entry name" value="DNA methyltransferase 1-associated protein 1"/>
    <property type="match status" value="1"/>
</dbReference>
<feature type="region of interest" description="Disordered" evidence="9">
    <location>
        <begin position="56"/>
        <end position="79"/>
    </location>
</feature>
<keyword evidence="4" id="KW-0156">Chromatin regulator</keyword>
<dbReference type="EMBL" id="KB469297">
    <property type="protein sequence ID" value="EPQ59036.1"/>
    <property type="molecule type" value="Genomic_DNA"/>
</dbReference>
<dbReference type="GO" id="GO:0000812">
    <property type="term" value="C:Swr1 complex"/>
    <property type="evidence" value="ECO:0007669"/>
    <property type="project" value="TreeGrafter"/>
</dbReference>
<organism evidence="11 12">
    <name type="scientific">Gloeophyllum trabeum (strain ATCC 11539 / FP-39264 / Madison 617)</name>
    <name type="common">Brown rot fungus</name>
    <dbReference type="NCBI Taxonomy" id="670483"/>
    <lineage>
        <taxon>Eukaryota</taxon>
        <taxon>Fungi</taxon>
        <taxon>Dikarya</taxon>
        <taxon>Basidiomycota</taxon>
        <taxon>Agaricomycotina</taxon>
        <taxon>Agaricomycetes</taxon>
        <taxon>Gloeophyllales</taxon>
        <taxon>Gloeophyllaceae</taxon>
        <taxon>Gloeophyllum</taxon>
    </lineage>
</organism>
<dbReference type="CDD" id="cd11658">
    <property type="entry name" value="SANT_DMAP1_like"/>
    <property type="match status" value="1"/>
</dbReference>
<keyword evidence="5" id="KW-0805">Transcription regulation</keyword>
<dbReference type="PANTHER" id="PTHR12855">
    <property type="entry name" value="DNA METHYLTRANSFERASE 1-ASSOCIATED PROTEIN 1 FAMILY MEMBER"/>
    <property type="match status" value="1"/>
</dbReference>
<evidence type="ECO:0000256" key="7">
    <source>
        <dbReference type="ARBA" id="ARBA00023242"/>
    </source>
</evidence>
<dbReference type="Proteomes" id="UP000030669">
    <property type="component" value="Unassembled WGS sequence"/>
</dbReference>
<reference evidence="11 12" key="1">
    <citation type="journal article" date="2012" name="Science">
        <title>The Paleozoic origin of enzymatic lignin decomposition reconstructed from 31 fungal genomes.</title>
        <authorList>
            <person name="Floudas D."/>
            <person name="Binder M."/>
            <person name="Riley R."/>
            <person name="Barry K."/>
            <person name="Blanchette R.A."/>
            <person name="Henrissat B."/>
            <person name="Martinez A.T."/>
            <person name="Otillar R."/>
            <person name="Spatafora J.W."/>
            <person name="Yadav J.S."/>
            <person name="Aerts A."/>
            <person name="Benoit I."/>
            <person name="Boyd A."/>
            <person name="Carlson A."/>
            <person name="Copeland A."/>
            <person name="Coutinho P.M."/>
            <person name="de Vries R.P."/>
            <person name="Ferreira P."/>
            <person name="Findley K."/>
            <person name="Foster B."/>
            <person name="Gaskell J."/>
            <person name="Glotzer D."/>
            <person name="Gorecki P."/>
            <person name="Heitman J."/>
            <person name="Hesse C."/>
            <person name="Hori C."/>
            <person name="Igarashi K."/>
            <person name="Jurgens J.A."/>
            <person name="Kallen N."/>
            <person name="Kersten P."/>
            <person name="Kohler A."/>
            <person name="Kuees U."/>
            <person name="Kumar T.K.A."/>
            <person name="Kuo A."/>
            <person name="LaButti K."/>
            <person name="Larrondo L.F."/>
            <person name="Lindquist E."/>
            <person name="Ling A."/>
            <person name="Lombard V."/>
            <person name="Lucas S."/>
            <person name="Lundell T."/>
            <person name="Martin R."/>
            <person name="McLaughlin D.J."/>
            <person name="Morgenstern I."/>
            <person name="Morin E."/>
            <person name="Murat C."/>
            <person name="Nagy L.G."/>
            <person name="Nolan M."/>
            <person name="Ohm R.A."/>
            <person name="Patyshakuliyeva A."/>
            <person name="Rokas A."/>
            <person name="Ruiz-Duenas F.J."/>
            <person name="Sabat G."/>
            <person name="Salamov A."/>
            <person name="Samejima M."/>
            <person name="Schmutz J."/>
            <person name="Slot J.C."/>
            <person name="St John F."/>
            <person name="Stenlid J."/>
            <person name="Sun H."/>
            <person name="Sun S."/>
            <person name="Syed K."/>
            <person name="Tsang A."/>
            <person name="Wiebenga A."/>
            <person name="Young D."/>
            <person name="Pisabarro A."/>
            <person name="Eastwood D.C."/>
            <person name="Martin F."/>
            <person name="Cullen D."/>
            <person name="Grigoriev I.V."/>
            <person name="Hibbett D.S."/>
        </authorList>
    </citation>
    <scope>NUCLEOTIDE SEQUENCE [LARGE SCALE GENOMIC DNA]</scope>
    <source>
        <strain evidence="11 12">ATCC 11539</strain>
    </source>
</reference>
<evidence type="ECO:0000313" key="12">
    <source>
        <dbReference type="Proteomes" id="UP000030669"/>
    </source>
</evidence>
<keyword evidence="6" id="KW-0804">Transcription</keyword>
<dbReference type="KEGG" id="gtr:GLOTRDRAFT_113860"/>
<name>S7QGY3_GLOTA</name>
<dbReference type="GO" id="GO:0006338">
    <property type="term" value="P:chromatin remodeling"/>
    <property type="evidence" value="ECO:0007669"/>
    <property type="project" value="InterPro"/>
</dbReference>
<accession>S7QGY3</accession>
<evidence type="ECO:0000256" key="1">
    <source>
        <dbReference type="ARBA" id="ARBA00004123"/>
    </source>
</evidence>
<evidence type="ECO:0000256" key="2">
    <source>
        <dbReference type="ARBA" id="ARBA00006918"/>
    </source>
</evidence>
<feature type="region of interest" description="Disordered" evidence="9">
    <location>
        <begin position="1"/>
        <end position="41"/>
    </location>
</feature>
<evidence type="ECO:0000259" key="10">
    <source>
        <dbReference type="PROSITE" id="PS50090"/>
    </source>
</evidence>
<feature type="compositionally biased region" description="Low complexity" evidence="9">
    <location>
        <begin position="473"/>
        <end position="482"/>
    </location>
</feature>
<gene>
    <name evidence="11" type="ORF">GLOTRDRAFT_113860</name>
</gene>
<evidence type="ECO:0000256" key="9">
    <source>
        <dbReference type="SAM" id="MobiDB-lite"/>
    </source>
</evidence>
<evidence type="ECO:0000313" key="11">
    <source>
        <dbReference type="EMBL" id="EPQ59036.1"/>
    </source>
</evidence>
<dbReference type="GO" id="GO:0035267">
    <property type="term" value="C:NuA4 histone acetyltransferase complex"/>
    <property type="evidence" value="ECO:0007669"/>
    <property type="project" value="InterPro"/>
</dbReference>
<dbReference type="SUPFAM" id="SSF46689">
    <property type="entry name" value="Homeodomain-like"/>
    <property type="match status" value="1"/>
</dbReference>
<dbReference type="OrthoDB" id="19740at2759"/>
<proteinExistence type="inferred from homology"/>
<protein>
    <recommendedName>
        <fullName evidence="3">SWR1-complex protein 4</fullName>
    </recommendedName>
</protein>
<dbReference type="GeneID" id="19299797"/>